<proteinExistence type="predicted"/>
<dbReference type="Proteomes" id="UP000316781">
    <property type="component" value="Unassembled WGS sequence"/>
</dbReference>
<name>A0A549SL47_METSR</name>
<evidence type="ECO:0000313" key="2">
    <source>
        <dbReference type="Proteomes" id="UP000316781"/>
    </source>
</evidence>
<sequence>MPSENRDVDSEKELSNIYNTLLAIRRSIEERIRRSRGSEKYIQSLKDAILKVEGHRIDITFARRHRENLSIEIFESLRVGLIQIKDEFERDGFLDDRLFNRGPQLPLIPELHDGRVRIIDGIDILIDRLDKIVTYRRGDKNNNESPGYATTIAALRNTLPEQKLAPVSFDIKDSRIVVVRHAVNPSGADINNVKNARNALLEQGTGIIEALEKSNCDRRIIDGIKRLQNGLSRYDNIIELGIINISVDKVCKGAASEFPDALLGAIDGHIAGVGMYVAQFEEWRRFSENALDIELDASDIKHIGDATQAIIERVTMHPEIADEEIPKTLLMLSGLIANPGQSSRKAAFATLRTVENLVARVYQHGLDFLEQTTTKTVDGLSSAASKVVVGALLAVALAATASLGAVPSKVAEAAWMKTAAEIVQKQIEALSK</sequence>
<accession>A0A549SL47</accession>
<evidence type="ECO:0000313" key="1">
    <source>
        <dbReference type="EMBL" id="TRL30350.1"/>
    </source>
</evidence>
<organism evidence="1 2">
    <name type="scientific">Methylosinus sporium</name>
    <dbReference type="NCBI Taxonomy" id="428"/>
    <lineage>
        <taxon>Bacteria</taxon>
        <taxon>Pseudomonadati</taxon>
        <taxon>Pseudomonadota</taxon>
        <taxon>Alphaproteobacteria</taxon>
        <taxon>Hyphomicrobiales</taxon>
        <taxon>Methylocystaceae</taxon>
        <taxon>Methylosinus</taxon>
    </lineage>
</organism>
<dbReference type="EMBL" id="VJMF01000073">
    <property type="protein sequence ID" value="TRL30350.1"/>
    <property type="molecule type" value="Genomic_DNA"/>
</dbReference>
<protein>
    <submittedName>
        <fullName evidence="1">Uncharacterized protein</fullName>
    </submittedName>
</protein>
<reference evidence="1 2" key="1">
    <citation type="submission" date="2019-07" db="EMBL/GenBank/DDBJ databases">
        <title>Ln-dependent methylotrophs.</title>
        <authorList>
            <person name="Tani A."/>
        </authorList>
    </citation>
    <scope>NUCLEOTIDE SEQUENCE [LARGE SCALE GENOMIC DNA]</scope>
    <source>
        <strain evidence="1 2">SM89A</strain>
    </source>
</reference>
<gene>
    <name evidence="1" type="ORF">FM996_17415</name>
</gene>
<dbReference type="AlphaFoldDB" id="A0A549SL47"/>
<comment type="caution">
    <text evidence="1">The sequence shown here is derived from an EMBL/GenBank/DDBJ whole genome shotgun (WGS) entry which is preliminary data.</text>
</comment>
<dbReference type="RefSeq" id="WP_142864064.1">
    <property type="nucleotide sequence ID" value="NZ_VJMF01000073.1"/>
</dbReference>